<dbReference type="EMBL" id="CAMXCT030002408">
    <property type="protein sequence ID" value="CAL4785291.1"/>
    <property type="molecule type" value="Genomic_DNA"/>
</dbReference>
<keyword evidence="4" id="KW-1185">Reference proteome</keyword>
<evidence type="ECO:0000313" key="4">
    <source>
        <dbReference type="Proteomes" id="UP001152797"/>
    </source>
</evidence>
<comment type="caution">
    <text evidence="2">The sequence shown here is derived from an EMBL/GenBank/DDBJ whole genome shotgun (WGS) entry which is preliminary data.</text>
</comment>
<evidence type="ECO:0000313" key="2">
    <source>
        <dbReference type="EMBL" id="CAI3997979.1"/>
    </source>
</evidence>
<dbReference type="AlphaFoldDB" id="A0A9P1CTE8"/>
<evidence type="ECO:0000256" key="1">
    <source>
        <dbReference type="SAM" id="SignalP"/>
    </source>
</evidence>
<proteinExistence type="predicted"/>
<keyword evidence="1" id="KW-0732">Signal</keyword>
<evidence type="ECO:0000313" key="3">
    <source>
        <dbReference type="EMBL" id="CAL4785291.1"/>
    </source>
</evidence>
<gene>
    <name evidence="2" type="ORF">C1SCF055_LOCUS24314</name>
</gene>
<name>A0A9P1CTE8_9DINO</name>
<feature type="signal peptide" evidence="1">
    <location>
        <begin position="1"/>
        <end position="21"/>
    </location>
</feature>
<organism evidence="2">
    <name type="scientific">Cladocopium goreaui</name>
    <dbReference type="NCBI Taxonomy" id="2562237"/>
    <lineage>
        <taxon>Eukaryota</taxon>
        <taxon>Sar</taxon>
        <taxon>Alveolata</taxon>
        <taxon>Dinophyceae</taxon>
        <taxon>Suessiales</taxon>
        <taxon>Symbiodiniaceae</taxon>
        <taxon>Cladocopium</taxon>
    </lineage>
</organism>
<dbReference type="Proteomes" id="UP001152797">
    <property type="component" value="Unassembled WGS sequence"/>
</dbReference>
<accession>A0A9P1CTE8</accession>
<reference evidence="2" key="1">
    <citation type="submission" date="2022-10" db="EMBL/GenBank/DDBJ databases">
        <authorList>
            <person name="Chen Y."/>
            <person name="Dougan E. K."/>
            <person name="Chan C."/>
            <person name="Rhodes N."/>
            <person name="Thang M."/>
        </authorList>
    </citation>
    <scope>NUCLEOTIDE SEQUENCE</scope>
</reference>
<dbReference type="EMBL" id="CAMXCT010002408">
    <property type="protein sequence ID" value="CAI3997979.1"/>
    <property type="molecule type" value="Genomic_DNA"/>
</dbReference>
<feature type="chain" id="PRO_5043270769" evidence="1">
    <location>
        <begin position="22"/>
        <end position="258"/>
    </location>
</feature>
<dbReference type="EMBL" id="CAMXCT020002408">
    <property type="protein sequence ID" value="CAL1151354.1"/>
    <property type="molecule type" value="Genomic_DNA"/>
</dbReference>
<reference evidence="3 4" key="2">
    <citation type="submission" date="2024-05" db="EMBL/GenBank/DDBJ databases">
        <authorList>
            <person name="Chen Y."/>
            <person name="Shah S."/>
            <person name="Dougan E. K."/>
            <person name="Thang M."/>
            <person name="Chan C."/>
        </authorList>
    </citation>
    <scope>NUCLEOTIDE SEQUENCE [LARGE SCALE GENOMIC DNA]</scope>
</reference>
<dbReference type="OrthoDB" id="421255at2759"/>
<protein>
    <submittedName>
        <fullName evidence="2">Uncharacterized protein</fullName>
    </submittedName>
</protein>
<sequence>MYCAHFARFIAALLVLNFSCGKMPRNRKYRDSPHEVAAKGPALDIKGVHLEWDGDEKLRERMREGKPILMEGTNKVVDIQVCVSHQEYLIPLLARMAHLPNKLLPSVEDLRMEMVKFLEVNKRMVDSDVKMVVDSAAHMKKLCGFVKTKARREEPSRVPEFQQLVLILEPGLQARFLRPKLCHPKSFKVVVYCMSLFGCYCAMGHPLLMKVVVDQILAKMKREDEDEDNLSYAYIFSLFSTAHVFKQFLTENVWYNFN</sequence>